<keyword evidence="6" id="KW-0325">Glycoprotein</keyword>
<organism evidence="7 8">
    <name type="scientific">Trifolium medium</name>
    <dbReference type="NCBI Taxonomy" id="97028"/>
    <lineage>
        <taxon>Eukaryota</taxon>
        <taxon>Viridiplantae</taxon>
        <taxon>Streptophyta</taxon>
        <taxon>Embryophyta</taxon>
        <taxon>Tracheophyta</taxon>
        <taxon>Spermatophyta</taxon>
        <taxon>Magnoliopsida</taxon>
        <taxon>eudicotyledons</taxon>
        <taxon>Gunneridae</taxon>
        <taxon>Pentapetalae</taxon>
        <taxon>rosids</taxon>
        <taxon>fabids</taxon>
        <taxon>Fabales</taxon>
        <taxon>Fabaceae</taxon>
        <taxon>Papilionoideae</taxon>
        <taxon>50 kb inversion clade</taxon>
        <taxon>NPAAA clade</taxon>
        <taxon>Hologalegina</taxon>
        <taxon>IRL clade</taxon>
        <taxon>Trifolieae</taxon>
        <taxon>Trifolium</taxon>
    </lineage>
</organism>
<keyword evidence="3" id="KW-0732">Signal</keyword>
<evidence type="ECO:0000313" key="8">
    <source>
        <dbReference type="Proteomes" id="UP000265520"/>
    </source>
</evidence>
<keyword evidence="7" id="KW-0808">Transferase</keyword>
<dbReference type="Gene3D" id="3.80.10.10">
    <property type="entry name" value="Ribonuclease Inhibitor"/>
    <property type="match status" value="1"/>
</dbReference>
<dbReference type="PANTHER" id="PTHR48054">
    <property type="entry name" value="RECEPTOR KINASE-LIKE PROTEIN XA21"/>
    <property type="match status" value="1"/>
</dbReference>
<keyword evidence="4" id="KW-0677">Repeat</keyword>
<feature type="non-terminal residue" evidence="7">
    <location>
        <position position="81"/>
    </location>
</feature>
<dbReference type="InterPro" id="IPR001611">
    <property type="entry name" value="Leu-rich_rpt"/>
</dbReference>
<keyword evidence="8" id="KW-1185">Reference proteome</keyword>
<reference evidence="7 8" key="1">
    <citation type="journal article" date="2018" name="Front. Plant Sci.">
        <title>Red Clover (Trifolium pratense) and Zigzag Clover (T. medium) - A Picture of Genomic Similarities and Differences.</title>
        <authorList>
            <person name="Dluhosova J."/>
            <person name="Istvanek J."/>
            <person name="Nedelnik J."/>
            <person name="Repkova J."/>
        </authorList>
    </citation>
    <scope>NUCLEOTIDE SEQUENCE [LARGE SCALE GENOMIC DNA]</scope>
    <source>
        <strain evidence="8">cv. 10/8</strain>
        <tissue evidence="7">Leaf</tissue>
    </source>
</reference>
<name>A0A392TDK0_9FABA</name>
<evidence type="ECO:0000256" key="2">
    <source>
        <dbReference type="ARBA" id="ARBA00022614"/>
    </source>
</evidence>
<protein>
    <submittedName>
        <fullName evidence="7">Putative inactive leucine-rich repeat receptor-like protein kinase</fullName>
    </submittedName>
</protein>
<keyword evidence="2" id="KW-0433">Leucine-rich repeat</keyword>
<dbReference type="EMBL" id="LXQA010559720">
    <property type="protein sequence ID" value="MCI59233.1"/>
    <property type="molecule type" value="Genomic_DNA"/>
</dbReference>
<evidence type="ECO:0000313" key="7">
    <source>
        <dbReference type="EMBL" id="MCI59233.1"/>
    </source>
</evidence>
<dbReference type="GO" id="GO:0016301">
    <property type="term" value="F:kinase activity"/>
    <property type="evidence" value="ECO:0007669"/>
    <property type="project" value="UniProtKB-KW"/>
</dbReference>
<dbReference type="PANTHER" id="PTHR48054:SF94">
    <property type="entry name" value="LEUCINE-RICH REPEAT RECEPTOR-LIKE PROTEIN FASCIATED EAR2"/>
    <property type="match status" value="1"/>
</dbReference>
<evidence type="ECO:0000256" key="3">
    <source>
        <dbReference type="ARBA" id="ARBA00022729"/>
    </source>
</evidence>
<dbReference type="Pfam" id="PF13855">
    <property type="entry name" value="LRR_8"/>
    <property type="match status" value="1"/>
</dbReference>
<keyword evidence="7" id="KW-0675">Receptor</keyword>
<feature type="non-terminal residue" evidence="7">
    <location>
        <position position="1"/>
    </location>
</feature>
<keyword evidence="7" id="KW-0418">Kinase</keyword>
<dbReference type="SUPFAM" id="SSF52058">
    <property type="entry name" value="L domain-like"/>
    <property type="match status" value="1"/>
</dbReference>
<comment type="subcellular location">
    <subcellularLocation>
        <location evidence="1">Membrane</location>
    </subcellularLocation>
</comment>
<accession>A0A392TDK0</accession>
<dbReference type="InterPro" id="IPR032675">
    <property type="entry name" value="LRR_dom_sf"/>
</dbReference>
<comment type="caution">
    <text evidence="7">The sequence shown here is derived from an EMBL/GenBank/DDBJ whole genome shotgun (WGS) entry which is preliminary data.</text>
</comment>
<dbReference type="InterPro" id="IPR052592">
    <property type="entry name" value="LRR-RLK"/>
</dbReference>
<evidence type="ECO:0000256" key="1">
    <source>
        <dbReference type="ARBA" id="ARBA00004370"/>
    </source>
</evidence>
<evidence type="ECO:0000256" key="6">
    <source>
        <dbReference type="ARBA" id="ARBA00023180"/>
    </source>
</evidence>
<dbReference type="FunFam" id="3.80.10.10:FF:000041">
    <property type="entry name" value="LRR receptor-like serine/threonine-protein kinase ERECTA"/>
    <property type="match status" value="1"/>
</dbReference>
<keyword evidence="5" id="KW-0472">Membrane</keyword>
<evidence type="ECO:0000256" key="5">
    <source>
        <dbReference type="ARBA" id="ARBA00023136"/>
    </source>
</evidence>
<proteinExistence type="predicted"/>
<dbReference type="GO" id="GO:0016020">
    <property type="term" value="C:membrane"/>
    <property type="evidence" value="ECO:0007669"/>
    <property type="project" value="UniProtKB-SubCell"/>
</dbReference>
<evidence type="ECO:0000256" key="4">
    <source>
        <dbReference type="ARBA" id="ARBA00022737"/>
    </source>
</evidence>
<dbReference type="Proteomes" id="UP000265520">
    <property type="component" value="Unassembled WGS sequence"/>
</dbReference>
<dbReference type="AlphaFoldDB" id="A0A392TDK0"/>
<sequence length="81" mass="8904">VCTVPRLQNLDLSDNSFSGSITNDVKKCKQIQRLILARNKFSGEISAGVWSELDNLIQLDLSGNDFKGSIPEDIGELHTLS</sequence>
<dbReference type="PRINTS" id="PR00019">
    <property type="entry name" value="LEURICHRPT"/>
</dbReference>